<reference evidence="1" key="1">
    <citation type="submission" date="2022-08" db="EMBL/GenBank/DDBJ databases">
        <title>Genome Sequence of Pycnoporus sanguineus.</title>
        <authorList>
            <person name="Buettner E."/>
        </authorList>
    </citation>
    <scope>NUCLEOTIDE SEQUENCE</scope>
    <source>
        <strain evidence="1">CG-C14</strain>
    </source>
</reference>
<dbReference type="EMBL" id="JANSHE010002520">
    <property type="protein sequence ID" value="KAJ2991266.1"/>
    <property type="molecule type" value="Genomic_DNA"/>
</dbReference>
<dbReference type="Proteomes" id="UP001144978">
    <property type="component" value="Unassembled WGS sequence"/>
</dbReference>
<evidence type="ECO:0000313" key="1">
    <source>
        <dbReference type="EMBL" id="KAJ2991266.1"/>
    </source>
</evidence>
<accession>A0ACC1PI29</accession>
<organism evidence="1 2">
    <name type="scientific">Trametes sanguinea</name>
    <dbReference type="NCBI Taxonomy" id="158606"/>
    <lineage>
        <taxon>Eukaryota</taxon>
        <taxon>Fungi</taxon>
        <taxon>Dikarya</taxon>
        <taxon>Basidiomycota</taxon>
        <taxon>Agaricomycotina</taxon>
        <taxon>Agaricomycetes</taxon>
        <taxon>Polyporales</taxon>
        <taxon>Polyporaceae</taxon>
        <taxon>Trametes</taxon>
    </lineage>
</organism>
<proteinExistence type="predicted"/>
<evidence type="ECO:0000313" key="2">
    <source>
        <dbReference type="Proteomes" id="UP001144978"/>
    </source>
</evidence>
<protein>
    <submittedName>
        <fullName evidence="1">Uncharacterized protein</fullName>
    </submittedName>
</protein>
<sequence>MLCYKNGALAREQVRDQYADGHWTRFNELVDARPVGNDGYMGFYFPLPRDHPAQRPGQLLLLHLSLSLPISIRVLCFLGLIVDRLSCDVKLIHALPYIFQLCFLQRVLRQFRLRSLATNEYRPERHPERVRAADCRRASTSSPARHSDAGPGQLDAAEPAISASRASHHAARCTFDFSVIKNSGEPAL</sequence>
<comment type="caution">
    <text evidence="1">The sequence shown here is derived from an EMBL/GenBank/DDBJ whole genome shotgun (WGS) entry which is preliminary data.</text>
</comment>
<name>A0ACC1PI29_9APHY</name>
<keyword evidence="2" id="KW-1185">Reference proteome</keyword>
<gene>
    <name evidence="1" type="ORF">NUW54_g8243</name>
</gene>